<keyword evidence="5 9" id="KW-0732">Signal</keyword>
<evidence type="ECO:0000256" key="7">
    <source>
        <dbReference type="ARBA" id="ARBA00023237"/>
    </source>
</evidence>
<protein>
    <submittedName>
        <fullName evidence="11">TonB-dependent receptor</fullName>
    </submittedName>
</protein>
<evidence type="ECO:0000256" key="8">
    <source>
        <dbReference type="PROSITE-ProRule" id="PRU01360"/>
    </source>
</evidence>
<comment type="similarity">
    <text evidence="8">Belongs to the TonB-dependent receptor family.</text>
</comment>
<dbReference type="PANTHER" id="PTHR30069:SF29">
    <property type="entry name" value="HEMOGLOBIN AND HEMOGLOBIN-HAPTOGLOBIN-BINDING PROTEIN 1-RELATED"/>
    <property type="match status" value="1"/>
</dbReference>
<dbReference type="InterPro" id="IPR039426">
    <property type="entry name" value="TonB-dep_rcpt-like"/>
</dbReference>
<evidence type="ECO:0000256" key="5">
    <source>
        <dbReference type="ARBA" id="ARBA00022729"/>
    </source>
</evidence>
<evidence type="ECO:0000313" key="11">
    <source>
        <dbReference type="EMBL" id="TGN19485.1"/>
    </source>
</evidence>
<sequence length="695" mass="80161">MKFAKNQFVHALTVILAGYLAANSLFAQEPSKDKQIEVRGEVENTTENENFKKNPTSFQKEIKLEASQNRYSSLPEILEREAGVRIRQYGGLGSYSTLSIRGTNPNQTRVYWNGIPLNNSQGGEINLADLPFDNLDKIEIYKSSTPAGFSGSSIGGSINLVSKAKITKPATRVTLQGGSFRTVKSTVTHMDSFSNGSYFIQALGEKSDQNFSYFNNKGTLLYNTYDDSIDRRRNAQYEKGGFTGNLNLELGKTTLAIFNDYLYRRQGLPGPGNRQTESVERKFTKLSTAVSTNTKEFLFNNINLESKAFYNHSKDDLYDPKSEFTSGQPDSETKINQYGAQITPTVYLLDYYQVLRFSANAEQEFFTRLRKTPDHQTESKEPSKRRDYQSFQFQDEIRLFKNRFFLVPQIRWDSYQDRFGKDLTSIRNQINDPLVDQFEAKKKFTNPSLGAKWILEQKENREWGIQGNISKEFRIPSFLELFGERGTIVGNASLKPEMSRNGDIGLYLKARLFSEWKIDSEIAYFRKRIYDMILFLPNSQFTLRPENVDSAYIRGVETSNTIIWSKGWKFNLQYTFQDAKNTSEAPSLNGKYLPLRSRSQGSFLVSYFKNWGEIGLEYLYIGANFRDRTNEYFGYLPARQIYNCYVTWIPYKDPETNREFLITFEVRNILNKQVEDFVGYPLPGRSLYLTGSYRF</sequence>
<feature type="domain" description="TonB-dependent receptor plug" evidence="10">
    <location>
        <begin position="68"/>
        <end position="156"/>
    </location>
</feature>
<dbReference type="AlphaFoldDB" id="A0A4R9M0Z8"/>
<dbReference type="GO" id="GO:0044718">
    <property type="term" value="P:siderophore transmembrane transport"/>
    <property type="evidence" value="ECO:0007669"/>
    <property type="project" value="TreeGrafter"/>
</dbReference>
<dbReference type="Gene3D" id="2.40.170.20">
    <property type="entry name" value="TonB-dependent receptor, beta-barrel domain"/>
    <property type="match status" value="1"/>
</dbReference>
<keyword evidence="11" id="KW-0675">Receptor</keyword>
<feature type="chain" id="PRO_5020397804" evidence="9">
    <location>
        <begin position="28"/>
        <end position="695"/>
    </location>
</feature>
<keyword evidence="2 8" id="KW-0813">Transport</keyword>
<dbReference type="Proteomes" id="UP000298058">
    <property type="component" value="Unassembled WGS sequence"/>
</dbReference>
<evidence type="ECO:0000259" key="10">
    <source>
        <dbReference type="Pfam" id="PF07715"/>
    </source>
</evidence>
<keyword evidence="6 8" id="KW-0472">Membrane</keyword>
<evidence type="ECO:0000256" key="3">
    <source>
        <dbReference type="ARBA" id="ARBA00022452"/>
    </source>
</evidence>
<evidence type="ECO:0000256" key="9">
    <source>
        <dbReference type="SAM" id="SignalP"/>
    </source>
</evidence>
<keyword evidence="7 8" id="KW-0998">Cell outer membrane</keyword>
<dbReference type="OrthoDB" id="338230at2"/>
<dbReference type="InterPro" id="IPR036942">
    <property type="entry name" value="Beta-barrel_TonB_sf"/>
</dbReference>
<dbReference type="EMBL" id="RQHW01000031">
    <property type="protein sequence ID" value="TGN19485.1"/>
    <property type="molecule type" value="Genomic_DNA"/>
</dbReference>
<dbReference type="PROSITE" id="PS52016">
    <property type="entry name" value="TONB_DEPENDENT_REC_3"/>
    <property type="match status" value="1"/>
</dbReference>
<proteinExistence type="inferred from homology"/>
<dbReference type="GO" id="GO:0015344">
    <property type="term" value="F:siderophore uptake transmembrane transporter activity"/>
    <property type="evidence" value="ECO:0007669"/>
    <property type="project" value="TreeGrafter"/>
</dbReference>
<dbReference type="GO" id="GO:0009279">
    <property type="term" value="C:cell outer membrane"/>
    <property type="evidence" value="ECO:0007669"/>
    <property type="project" value="UniProtKB-SubCell"/>
</dbReference>
<evidence type="ECO:0000256" key="6">
    <source>
        <dbReference type="ARBA" id="ARBA00023136"/>
    </source>
</evidence>
<dbReference type="RefSeq" id="WP_135760247.1">
    <property type="nucleotide sequence ID" value="NZ_RQHW01000031.1"/>
</dbReference>
<gene>
    <name evidence="11" type="ORF">EHS15_09130</name>
</gene>
<evidence type="ECO:0000256" key="1">
    <source>
        <dbReference type="ARBA" id="ARBA00004571"/>
    </source>
</evidence>
<dbReference type="Pfam" id="PF07715">
    <property type="entry name" value="Plug"/>
    <property type="match status" value="1"/>
</dbReference>
<comment type="subcellular location">
    <subcellularLocation>
        <location evidence="1 8">Cell outer membrane</location>
        <topology evidence="1 8">Multi-pass membrane protein</topology>
    </subcellularLocation>
</comment>
<evidence type="ECO:0000313" key="12">
    <source>
        <dbReference type="Proteomes" id="UP000298058"/>
    </source>
</evidence>
<reference evidence="11" key="1">
    <citation type="journal article" date="2019" name="PLoS Negl. Trop. Dis.">
        <title>Revisiting the worldwide diversity of Leptospira species in the environment.</title>
        <authorList>
            <person name="Vincent A.T."/>
            <person name="Schiettekatte O."/>
            <person name="Bourhy P."/>
            <person name="Veyrier F.J."/>
            <person name="Picardeau M."/>
        </authorList>
    </citation>
    <scope>NUCLEOTIDE SEQUENCE [LARGE SCALE GENOMIC DNA]</scope>
    <source>
        <strain evidence="11">201300427</strain>
    </source>
</reference>
<feature type="signal peptide" evidence="9">
    <location>
        <begin position="1"/>
        <end position="27"/>
    </location>
</feature>
<keyword evidence="12" id="KW-1185">Reference proteome</keyword>
<keyword evidence="4 8" id="KW-0812">Transmembrane</keyword>
<dbReference type="InterPro" id="IPR012910">
    <property type="entry name" value="Plug_dom"/>
</dbReference>
<dbReference type="Gene3D" id="2.170.130.10">
    <property type="entry name" value="TonB-dependent receptor, plug domain"/>
    <property type="match status" value="1"/>
</dbReference>
<name>A0A4R9M0Z8_9LEPT</name>
<evidence type="ECO:0000256" key="4">
    <source>
        <dbReference type="ARBA" id="ARBA00022692"/>
    </source>
</evidence>
<dbReference type="InterPro" id="IPR037066">
    <property type="entry name" value="Plug_dom_sf"/>
</dbReference>
<dbReference type="PANTHER" id="PTHR30069">
    <property type="entry name" value="TONB-DEPENDENT OUTER MEMBRANE RECEPTOR"/>
    <property type="match status" value="1"/>
</dbReference>
<dbReference type="SUPFAM" id="SSF56935">
    <property type="entry name" value="Porins"/>
    <property type="match status" value="1"/>
</dbReference>
<keyword evidence="3 8" id="KW-1134">Transmembrane beta strand</keyword>
<comment type="caution">
    <text evidence="11">The sequence shown here is derived from an EMBL/GenBank/DDBJ whole genome shotgun (WGS) entry which is preliminary data.</text>
</comment>
<accession>A0A4R9M0Z8</accession>
<evidence type="ECO:0000256" key="2">
    <source>
        <dbReference type="ARBA" id="ARBA00022448"/>
    </source>
</evidence>
<organism evidence="11 12">
    <name type="scientific">Leptospira idonii</name>
    <dbReference type="NCBI Taxonomy" id="1193500"/>
    <lineage>
        <taxon>Bacteria</taxon>
        <taxon>Pseudomonadati</taxon>
        <taxon>Spirochaetota</taxon>
        <taxon>Spirochaetia</taxon>
        <taxon>Leptospirales</taxon>
        <taxon>Leptospiraceae</taxon>
        <taxon>Leptospira</taxon>
    </lineage>
</organism>